<evidence type="ECO:0000256" key="3">
    <source>
        <dbReference type="ARBA" id="ARBA00023235"/>
    </source>
</evidence>
<keyword evidence="2" id="KW-0169">Cobalamin biosynthesis</keyword>
<organism evidence="6">
    <name type="scientific">Candidatus Kentrum sp. FM</name>
    <dbReference type="NCBI Taxonomy" id="2126340"/>
    <lineage>
        <taxon>Bacteria</taxon>
        <taxon>Pseudomonadati</taxon>
        <taxon>Pseudomonadota</taxon>
        <taxon>Gammaproteobacteria</taxon>
        <taxon>Candidatus Kentrum</taxon>
    </lineage>
</organism>
<dbReference type="GO" id="GO:0009236">
    <property type="term" value="P:cobalamin biosynthetic process"/>
    <property type="evidence" value="ECO:0007669"/>
    <property type="project" value="UniProtKB-UniPathway"/>
</dbReference>
<accession>A0A450S835</accession>
<evidence type="ECO:0000313" key="7">
    <source>
        <dbReference type="EMBL" id="VFK06394.1"/>
    </source>
</evidence>
<dbReference type="EMBL" id="CAADEZ010000013">
    <property type="protein sequence ID" value="VFJ43974.1"/>
    <property type="molecule type" value="Genomic_DNA"/>
</dbReference>
<dbReference type="Pfam" id="PF02570">
    <property type="entry name" value="CbiC"/>
    <property type="match status" value="1"/>
</dbReference>
<evidence type="ECO:0000256" key="2">
    <source>
        <dbReference type="ARBA" id="ARBA00022573"/>
    </source>
</evidence>
<evidence type="ECO:0000259" key="4">
    <source>
        <dbReference type="Pfam" id="PF02570"/>
    </source>
</evidence>
<dbReference type="SUPFAM" id="SSF63965">
    <property type="entry name" value="Precorrin-8X methylmutase CbiC/CobH"/>
    <property type="match status" value="1"/>
</dbReference>
<feature type="domain" description="Cobalamin biosynthesis precorrin-8X methylmutase CobH/CbiC" evidence="4">
    <location>
        <begin position="7"/>
        <end position="51"/>
    </location>
</feature>
<dbReference type="EMBL" id="CAADFA010000054">
    <property type="protein sequence ID" value="VFJ48080.1"/>
    <property type="molecule type" value="Genomic_DNA"/>
</dbReference>
<evidence type="ECO:0000313" key="5">
    <source>
        <dbReference type="EMBL" id="VFJ43974.1"/>
    </source>
</evidence>
<keyword evidence="3" id="KW-0413">Isomerase</keyword>
<dbReference type="InterPro" id="IPR003722">
    <property type="entry name" value="Cbl_synth_CobH/CbiC"/>
</dbReference>
<dbReference type="Gene3D" id="3.40.50.10230">
    <property type="entry name" value="Cobalamin biosynthesis CobH/CbiC, precorrin-8X methylmutase"/>
    <property type="match status" value="1"/>
</dbReference>
<dbReference type="AlphaFoldDB" id="A0A450S835"/>
<evidence type="ECO:0000256" key="1">
    <source>
        <dbReference type="ARBA" id="ARBA00004953"/>
    </source>
</evidence>
<evidence type="ECO:0000313" key="6">
    <source>
        <dbReference type="EMBL" id="VFJ48080.1"/>
    </source>
</evidence>
<dbReference type="GO" id="GO:0016993">
    <property type="term" value="F:precorrin-8X methylmutase activity"/>
    <property type="evidence" value="ECO:0007669"/>
    <property type="project" value="InterPro"/>
</dbReference>
<proteinExistence type="predicted"/>
<dbReference type="EMBL" id="CAADFL010000016">
    <property type="protein sequence ID" value="VFK06394.1"/>
    <property type="molecule type" value="Genomic_DNA"/>
</dbReference>
<dbReference type="UniPathway" id="UPA00148"/>
<name>A0A450S835_9GAMM</name>
<gene>
    <name evidence="5" type="ORF">BECKFM1743A_GA0114220_1001312</name>
    <name evidence="7" type="ORF">BECKFM1743B_GA0114221_1001612</name>
    <name evidence="6" type="ORF">BECKFM1743C_GA0114222_100546</name>
</gene>
<protein>
    <submittedName>
        <fullName evidence="6">Precorrin-8X methylmutase</fullName>
    </submittedName>
</protein>
<comment type="pathway">
    <text evidence="1">Cofactor biosynthesis; adenosylcobalamin biosynthesis.</text>
</comment>
<reference evidence="6" key="1">
    <citation type="submission" date="2019-02" db="EMBL/GenBank/DDBJ databases">
        <authorList>
            <person name="Gruber-Vodicka R. H."/>
            <person name="Seah K. B. B."/>
        </authorList>
    </citation>
    <scope>NUCLEOTIDE SEQUENCE</scope>
    <source>
        <strain evidence="5">BECK_BZ163</strain>
        <strain evidence="7">BECK_BZ164</strain>
        <strain evidence="6">BECK_BZ165</strain>
    </source>
</reference>
<sequence>MLQRELAGIVGMPVGFVSAAESKAVFAGFTDVPWILTQGRKGGSTLVVATLLHCWRWPRHNRRCSAANRMTGLGPFATQRTAIRGSAR</sequence>
<dbReference type="InterPro" id="IPR036588">
    <property type="entry name" value="CobH/CbiC_sf"/>
</dbReference>